<evidence type="ECO:0000256" key="2">
    <source>
        <dbReference type="ARBA" id="ARBA00022448"/>
    </source>
</evidence>
<name>A0A397U402_9GLOM</name>
<keyword evidence="7 8" id="KW-0472">Membrane</keyword>
<reference evidence="9 10" key="1">
    <citation type="submission" date="2018-06" db="EMBL/GenBank/DDBJ databases">
        <title>Comparative genomics reveals the genomic features of Rhizophagus irregularis, R. cerebriforme, R. diaphanum and Gigaspora rosea, and their symbiotic lifestyle signature.</title>
        <authorList>
            <person name="Morin E."/>
            <person name="San Clemente H."/>
            <person name="Chen E.C.H."/>
            <person name="De La Providencia I."/>
            <person name="Hainaut M."/>
            <person name="Kuo A."/>
            <person name="Kohler A."/>
            <person name="Murat C."/>
            <person name="Tang N."/>
            <person name="Roy S."/>
            <person name="Loubradou J."/>
            <person name="Henrissat B."/>
            <person name="Grigoriev I.V."/>
            <person name="Corradi N."/>
            <person name="Roux C."/>
            <person name="Martin F.M."/>
        </authorList>
    </citation>
    <scope>NUCLEOTIDE SEQUENCE [LARGE SCALE GENOMIC DNA]</scope>
    <source>
        <strain evidence="9 10">DAOM 194757</strain>
    </source>
</reference>
<evidence type="ECO:0000256" key="3">
    <source>
        <dbReference type="ARBA" id="ARBA00022475"/>
    </source>
</evidence>
<keyword evidence="10" id="KW-1185">Reference proteome</keyword>
<protein>
    <submittedName>
        <fullName evidence="9">Bestrophin, RFP-TM, chloride channel-domain-containing protein</fullName>
    </submittedName>
</protein>
<evidence type="ECO:0000313" key="9">
    <source>
        <dbReference type="EMBL" id="RIB02153.1"/>
    </source>
</evidence>
<keyword evidence="4 8" id="KW-0812">Transmembrane</keyword>
<proteinExistence type="predicted"/>
<gene>
    <name evidence="9" type="ORF">C2G38_2125895</name>
</gene>
<evidence type="ECO:0000256" key="8">
    <source>
        <dbReference type="SAM" id="Phobius"/>
    </source>
</evidence>
<evidence type="ECO:0000256" key="6">
    <source>
        <dbReference type="ARBA" id="ARBA00023065"/>
    </source>
</evidence>
<keyword evidence="2" id="KW-0813">Transport</keyword>
<evidence type="ECO:0000256" key="1">
    <source>
        <dbReference type="ARBA" id="ARBA00004651"/>
    </source>
</evidence>
<sequence length="397" mass="45249">MVDIKNPPRTQSFFKRHGWGKPDILHCRSSVFATIIPILTFSTIFTSIICALYIVYGIDLTLPGSLVGTVSVVVGLLLAFRTNHAYDRYYEGRKLFQSLCTLARNTARILWVDVDERSKKDHEDKITYIKLLLAYVIATKHHLRLEFGTNHEDFEGLLPKGYQRTKFDGNAGQENTILGSGSTEDPNHPDNIANIQDSDPDVTVHTDEANESTGLLRNQQHPVSYIKDTFRTLVGVRSSQYDVDVSWGTADPKMSLPMEIVYYLETYFNALGREKKIELSYRLFVALDQLIDILGNLERISNTPIPAAYRIHLKQAVTLYVWVLPFTLVNLLGWFTIPVIFIVSFILFGVEAIGSEIEDPFGYDRNDLPLDEYCKDLEAELKYLYKYLPTGQSELHH</sequence>
<dbReference type="AlphaFoldDB" id="A0A397U402"/>
<comment type="subcellular location">
    <subcellularLocation>
        <location evidence="1">Cell membrane</location>
        <topology evidence="1">Multi-pass membrane protein</topology>
    </subcellularLocation>
</comment>
<evidence type="ECO:0000256" key="5">
    <source>
        <dbReference type="ARBA" id="ARBA00022989"/>
    </source>
</evidence>
<evidence type="ECO:0000313" key="10">
    <source>
        <dbReference type="Proteomes" id="UP000266673"/>
    </source>
</evidence>
<evidence type="ECO:0000256" key="4">
    <source>
        <dbReference type="ARBA" id="ARBA00022692"/>
    </source>
</evidence>
<keyword evidence="5 8" id="KW-1133">Transmembrane helix</keyword>
<dbReference type="Proteomes" id="UP000266673">
    <property type="component" value="Unassembled WGS sequence"/>
</dbReference>
<dbReference type="GO" id="GO:0005886">
    <property type="term" value="C:plasma membrane"/>
    <property type="evidence" value="ECO:0007669"/>
    <property type="project" value="UniProtKB-SubCell"/>
</dbReference>
<dbReference type="STRING" id="44941.A0A397U402"/>
<keyword evidence="3" id="KW-1003">Cell membrane</keyword>
<dbReference type="Pfam" id="PF25539">
    <property type="entry name" value="Bestrophin_2"/>
    <property type="match status" value="2"/>
</dbReference>
<dbReference type="InterPro" id="IPR044669">
    <property type="entry name" value="YneE/VCCN1/2-like"/>
</dbReference>
<accession>A0A397U402</accession>
<dbReference type="PANTHER" id="PTHR33281">
    <property type="entry name" value="UPF0187 PROTEIN YNEE"/>
    <property type="match status" value="1"/>
</dbReference>
<feature type="transmembrane region" description="Helical" evidence="8">
    <location>
        <begin position="319"/>
        <end position="348"/>
    </location>
</feature>
<organism evidence="9 10">
    <name type="scientific">Gigaspora rosea</name>
    <dbReference type="NCBI Taxonomy" id="44941"/>
    <lineage>
        <taxon>Eukaryota</taxon>
        <taxon>Fungi</taxon>
        <taxon>Fungi incertae sedis</taxon>
        <taxon>Mucoromycota</taxon>
        <taxon>Glomeromycotina</taxon>
        <taxon>Glomeromycetes</taxon>
        <taxon>Diversisporales</taxon>
        <taxon>Gigasporaceae</taxon>
        <taxon>Gigaspora</taxon>
    </lineage>
</organism>
<dbReference type="PANTHER" id="PTHR33281:SF19">
    <property type="entry name" value="VOLTAGE-DEPENDENT ANION CHANNEL-FORMING PROTEIN YNEE"/>
    <property type="match status" value="1"/>
</dbReference>
<dbReference type="GO" id="GO:0005254">
    <property type="term" value="F:chloride channel activity"/>
    <property type="evidence" value="ECO:0007669"/>
    <property type="project" value="InterPro"/>
</dbReference>
<keyword evidence="6" id="KW-0406">Ion transport</keyword>
<feature type="transmembrane region" description="Helical" evidence="8">
    <location>
        <begin position="62"/>
        <end position="80"/>
    </location>
</feature>
<dbReference type="EMBL" id="QKWP01002794">
    <property type="protein sequence ID" value="RIB02153.1"/>
    <property type="molecule type" value="Genomic_DNA"/>
</dbReference>
<dbReference type="OrthoDB" id="1368at2759"/>
<evidence type="ECO:0000256" key="7">
    <source>
        <dbReference type="ARBA" id="ARBA00023136"/>
    </source>
</evidence>
<feature type="transmembrane region" description="Helical" evidence="8">
    <location>
        <begin position="31"/>
        <end position="56"/>
    </location>
</feature>
<comment type="caution">
    <text evidence="9">The sequence shown here is derived from an EMBL/GenBank/DDBJ whole genome shotgun (WGS) entry which is preliminary data.</text>
</comment>